<dbReference type="RefSeq" id="WP_120348537.1">
    <property type="nucleotide sequence ID" value="NZ_MCAS01000056.1"/>
</dbReference>
<dbReference type="OrthoDB" id="7348755at2"/>
<dbReference type="Gene3D" id="3.40.50.150">
    <property type="entry name" value="Vaccinia Virus protein VP39"/>
    <property type="match status" value="1"/>
</dbReference>
<evidence type="ECO:0000313" key="4">
    <source>
        <dbReference type="Proteomes" id="UP000283709"/>
    </source>
</evidence>
<dbReference type="InterPro" id="IPR041698">
    <property type="entry name" value="Methyltransf_25"/>
</dbReference>
<dbReference type="CDD" id="cd02440">
    <property type="entry name" value="AdoMet_MTases"/>
    <property type="match status" value="1"/>
</dbReference>
<dbReference type="Proteomes" id="UP000283709">
    <property type="component" value="Unassembled WGS sequence"/>
</dbReference>
<dbReference type="EMBL" id="MCAS01000056">
    <property type="protein sequence ID" value="RKF33416.1"/>
    <property type="molecule type" value="Genomic_DNA"/>
</dbReference>
<dbReference type="PANTHER" id="PTHR43861">
    <property type="entry name" value="TRANS-ACONITATE 2-METHYLTRANSFERASE-RELATED"/>
    <property type="match status" value="1"/>
</dbReference>
<keyword evidence="3" id="KW-0489">Methyltransferase</keyword>
<evidence type="ECO:0000313" key="3">
    <source>
        <dbReference type="EMBL" id="RKF33416.1"/>
    </source>
</evidence>
<accession>A0A420FKJ6</accession>
<gene>
    <name evidence="3" type="ORF">BCY88_10175</name>
</gene>
<dbReference type="GO" id="GO:0032259">
    <property type="term" value="P:methylation"/>
    <property type="evidence" value="ECO:0007669"/>
    <property type="project" value="UniProtKB-KW"/>
</dbReference>
<dbReference type="GO" id="GO:0008168">
    <property type="term" value="F:methyltransferase activity"/>
    <property type="evidence" value="ECO:0007669"/>
    <property type="project" value="UniProtKB-KW"/>
</dbReference>
<dbReference type="Pfam" id="PF13649">
    <property type="entry name" value="Methyltransf_25"/>
    <property type="match status" value="1"/>
</dbReference>
<evidence type="ECO:0000259" key="2">
    <source>
        <dbReference type="Pfam" id="PF13649"/>
    </source>
</evidence>
<sequence>MNDPAGTAGYRSRATELAAQYESITFEAVHRDVIHLFPQRQADILDIGAGSGRDAAALAARGHRVVAVEPTPELRYEGERLHSLPNLEWVDDHLPTLRAMRSRSERFDLILLTAVWMHLDEIERQTAMSALAELVSAGGLIVMSLRHGPVPAGRRMFDVSAHETIALGVQAGLQKHHYSTREDMLGRGDVTWSFIALRRET</sequence>
<keyword evidence="1 3" id="KW-0808">Transferase</keyword>
<organism evidence="3 4">
    <name type="scientific">Paraburkholderia fungorum</name>
    <dbReference type="NCBI Taxonomy" id="134537"/>
    <lineage>
        <taxon>Bacteria</taxon>
        <taxon>Pseudomonadati</taxon>
        <taxon>Pseudomonadota</taxon>
        <taxon>Betaproteobacteria</taxon>
        <taxon>Burkholderiales</taxon>
        <taxon>Burkholderiaceae</taxon>
        <taxon>Paraburkholderia</taxon>
    </lineage>
</organism>
<name>A0A420FKJ6_9BURK</name>
<comment type="caution">
    <text evidence="3">The sequence shown here is derived from an EMBL/GenBank/DDBJ whole genome shotgun (WGS) entry which is preliminary data.</text>
</comment>
<reference evidence="3 4" key="1">
    <citation type="submission" date="2016-07" db="EMBL/GenBank/DDBJ databases">
        <title>Genome analysis of Burkholderia fungorum ES3-20.</title>
        <authorList>
            <person name="Xu D."/>
            <person name="Yao R."/>
            <person name="Zheng S."/>
        </authorList>
    </citation>
    <scope>NUCLEOTIDE SEQUENCE [LARGE SCALE GENOMIC DNA]</scope>
    <source>
        <strain evidence="3 4">ES3-20</strain>
    </source>
</reference>
<dbReference type="AlphaFoldDB" id="A0A420FKJ6"/>
<evidence type="ECO:0000256" key="1">
    <source>
        <dbReference type="ARBA" id="ARBA00022679"/>
    </source>
</evidence>
<proteinExistence type="predicted"/>
<dbReference type="SUPFAM" id="SSF53335">
    <property type="entry name" value="S-adenosyl-L-methionine-dependent methyltransferases"/>
    <property type="match status" value="1"/>
</dbReference>
<protein>
    <submittedName>
        <fullName evidence="3">SAM-dependent methyltransferase</fullName>
    </submittedName>
</protein>
<feature type="domain" description="Methyltransferase" evidence="2">
    <location>
        <begin position="44"/>
        <end position="139"/>
    </location>
</feature>
<dbReference type="InterPro" id="IPR029063">
    <property type="entry name" value="SAM-dependent_MTases_sf"/>
</dbReference>